<evidence type="ECO:0000313" key="13">
    <source>
        <dbReference type="EMBL" id="SFM08085.1"/>
    </source>
</evidence>
<keyword evidence="8" id="KW-0464">Manganese</keyword>
<dbReference type="AlphaFoldDB" id="A0A1I4MYD3"/>
<keyword evidence="6" id="KW-0460">Magnesium</keyword>
<dbReference type="GO" id="GO:0000166">
    <property type="term" value="F:nucleotide binding"/>
    <property type="evidence" value="ECO:0007669"/>
    <property type="project" value="UniProtKB-KW"/>
</dbReference>
<dbReference type="Proteomes" id="UP000199668">
    <property type="component" value="Unassembled WGS sequence"/>
</dbReference>
<feature type="domain" description="Non-canonical purine NTP phosphatase/PRRC1" evidence="12">
    <location>
        <begin position="8"/>
        <end position="159"/>
    </location>
</feature>
<dbReference type="SUPFAM" id="SSF52972">
    <property type="entry name" value="ITPase-like"/>
    <property type="match status" value="1"/>
</dbReference>
<evidence type="ECO:0000256" key="10">
    <source>
        <dbReference type="ARBA" id="ARBA00048174"/>
    </source>
</evidence>
<evidence type="ECO:0000256" key="5">
    <source>
        <dbReference type="ARBA" id="ARBA00022801"/>
    </source>
</evidence>
<evidence type="ECO:0000256" key="6">
    <source>
        <dbReference type="ARBA" id="ARBA00022842"/>
    </source>
</evidence>
<organism evidence="13 14">
    <name type="scientific">Salibacterium qingdaonense</name>
    <dbReference type="NCBI Taxonomy" id="266892"/>
    <lineage>
        <taxon>Bacteria</taxon>
        <taxon>Bacillati</taxon>
        <taxon>Bacillota</taxon>
        <taxon>Bacilli</taxon>
        <taxon>Bacillales</taxon>
        <taxon>Bacillaceae</taxon>
    </lineage>
</organism>
<evidence type="ECO:0000256" key="3">
    <source>
        <dbReference type="ARBA" id="ARBA00022723"/>
    </source>
</evidence>
<proteinExistence type="predicted"/>
<dbReference type="EC" id="3.6.1.73" evidence="9"/>
<dbReference type="InterPro" id="IPR026533">
    <property type="entry name" value="NTPase/PRRC1"/>
</dbReference>
<dbReference type="GO" id="GO:0103023">
    <property type="term" value="F:ITPase activity"/>
    <property type="evidence" value="ECO:0007669"/>
    <property type="project" value="UniProtKB-EC"/>
</dbReference>
<evidence type="ECO:0000256" key="2">
    <source>
        <dbReference type="ARBA" id="ARBA00001946"/>
    </source>
</evidence>
<dbReference type="STRING" id="266892.SAMN04488054_11423"/>
<protein>
    <recommendedName>
        <fullName evidence="9">inosine/xanthosine triphosphatase</fullName>
        <ecNumber evidence="9">3.6.1.73</ecNumber>
    </recommendedName>
</protein>
<evidence type="ECO:0000256" key="1">
    <source>
        <dbReference type="ARBA" id="ARBA00001936"/>
    </source>
</evidence>
<dbReference type="EMBL" id="FOTY01000014">
    <property type="protein sequence ID" value="SFM08085.1"/>
    <property type="molecule type" value="Genomic_DNA"/>
</dbReference>
<evidence type="ECO:0000313" key="14">
    <source>
        <dbReference type="Proteomes" id="UP000199668"/>
    </source>
</evidence>
<dbReference type="InterPro" id="IPR029001">
    <property type="entry name" value="ITPase-like_fam"/>
</dbReference>
<dbReference type="PANTHER" id="PTHR34699">
    <property type="match status" value="1"/>
</dbReference>
<comment type="cofactor">
    <cofactor evidence="2">
        <name>Mg(2+)</name>
        <dbReference type="ChEBI" id="CHEBI:18420"/>
    </cofactor>
</comment>
<gene>
    <name evidence="13" type="ORF">SAMN04488054_11423</name>
</gene>
<accession>A0A1I4MYD3</accession>
<dbReference type="GO" id="GO:0046872">
    <property type="term" value="F:metal ion binding"/>
    <property type="evidence" value="ECO:0007669"/>
    <property type="project" value="UniProtKB-KW"/>
</dbReference>
<comment type="cofactor">
    <cofactor evidence="1">
        <name>Mn(2+)</name>
        <dbReference type="ChEBI" id="CHEBI:29035"/>
    </cofactor>
</comment>
<dbReference type="PANTHER" id="PTHR34699:SF2">
    <property type="entry name" value="NON-CANONICAL PURINE NTP PHOSPHATASE_PRRC1 DOMAIN-CONTAINING PROTEIN"/>
    <property type="match status" value="1"/>
</dbReference>
<sequence>MTMILGIGSTNKAKVKAVSAVFGNEDYDIHGFEVESGVSVQPFSDEETKEGAKYRAAAVLNEGADAGIGLEGGVMEMQDGLYLCNWGALTDSSGRMITAAGAKIKLPAEIAEKLQTGGELKTIMNDYTNRHNINHHEGAVGIFTDGMISRAEMFEHTVRLLYGQWCFDRRSHQLSENQQNK</sequence>
<keyword evidence="14" id="KW-1185">Reference proteome</keyword>
<reference evidence="13 14" key="1">
    <citation type="submission" date="2016-10" db="EMBL/GenBank/DDBJ databases">
        <authorList>
            <person name="de Groot N.N."/>
        </authorList>
    </citation>
    <scope>NUCLEOTIDE SEQUENCE [LARGE SCALE GENOMIC DNA]</scope>
    <source>
        <strain evidence="13 14">CGMCC 1.6134</strain>
    </source>
</reference>
<evidence type="ECO:0000256" key="11">
    <source>
        <dbReference type="ARBA" id="ARBA00048781"/>
    </source>
</evidence>
<dbReference type="InterPro" id="IPR050299">
    <property type="entry name" value="YjjX_NTPase"/>
</dbReference>
<evidence type="ECO:0000256" key="7">
    <source>
        <dbReference type="ARBA" id="ARBA00023080"/>
    </source>
</evidence>
<evidence type="ECO:0000256" key="8">
    <source>
        <dbReference type="ARBA" id="ARBA00023211"/>
    </source>
</evidence>
<dbReference type="GO" id="GO:0009117">
    <property type="term" value="P:nucleotide metabolic process"/>
    <property type="evidence" value="ECO:0007669"/>
    <property type="project" value="UniProtKB-KW"/>
</dbReference>
<dbReference type="RefSeq" id="WP_322787881.1">
    <property type="nucleotide sequence ID" value="NZ_FOTY01000014.1"/>
</dbReference>
<evidence type="ECO:0000259" key="12">
    <source>
        <dbReference type="Pfam" id="PF01931"/>
    </source>
</evidence>
<keyword evidence="4" id="KW-0547">Nucleotide-binding</keyword>
<evidence type="ECO:0000256" key="9">
    <source>
        <dbReference type="ARBA" id="ARBA00038901"/>
    </source>
</evidence>
<comment type="catalytic activity">
    <reaction evidence="10">
        <text>ITP + H2O = IDP + phosphate + H(+)</text>
        <dbReference type="Rhea" id="RHEA:28330"/>
        <dbReference type="ChEBI" id="CHEBI:15377"/>
        <dbReference type="ChEBI" id="CHEBI:15378"/>
        <dbReference type="ChEBI" id="CHEBI:43474"/>
        <dbReference type="ChEBI" id="CHEBI:58280"/>
        <dbReference type="ChEBI" id="CHEBI:61402"/>
        <dbReference type="EC" id="3.6.1.73"/>
    </reaction>
</comment>
<name>A0A1I4MYD3_9BACI</name>
<comment type="catalytic activity">
    <reaction evidence="11">
        <text>XTP + H2O = XDP + phosphate + H(+)</text>
        <dbReference type="Rhea" id="RHEA:28406"/>
        <dbReference type="ChEBI" id="CHEBI:15377"/>
        <dbReference type="ChEBI" id="CHEBI:15378"/>
        <dbReference type="ChEBI" id="CHEBI:43474"/>
        <dbReference type="ChEBI" id="CHEBI:59884"/>
        <dbReference type="ChEBI" id="CHEBI:61314"/>
        <dbReference type="EC" id="3.6.1.73"/>
    </reaction>
</comment>
<keyword evidence="3" id="KW-0479">Metal-binding</keyword>
<dbReference type="Gene3D" id="3.90.950.10">
    <property type="match status" value="1"/>
</dbReference>
<keyword evidence="7" id="KW-0546">Nucleotide metabolism</keyword>
<keyword evidence="5" id="KW-0378">Hydrolase</keyword>
<evidence type="ECO:0000256" key="4">
    <source>
        <dbReference type="ARBA" id="ARBA00022741"/>
    </source>
</evidence>
<dbReference type="NCBIfam" id="NF002850">
    <property type="entry name" value="PRK03114.1"/>
    <property type="match status" value="1"/>
</dbReference>
<dbReference type="Pfam" id="PF01931">
    <property type="entry name" value="NTPase_I-T"/>
    <property type="match status" value="1"/>
</dbReference>